<accession>A0A3M8PAG3</accession>
<dbReference type="InterPro" id="IPR019108">
    <property type="entry name" value="Caa3_assmbl_CtaG-rel"/>
</dbReference>
<dbReference type="Pfam" id="PF09678">
    <property type="entry name" value="Caa3_CtaG"/>
    <property type="match status" value="1"/>
</dbReference>
<evidence type="ECO:0000256" key="6">
    <source>
        <dbReference type="SAM" id="Phobius"/>
    </source>
</evidence>
<feature type="transmembrane region" description="Helical" evidence="6">
    <location>
        <begin position="149"/>
        <end position="167"/>
    </location>
</feature>
<feature type="transmembrane region" description="Helical" evidence="6">
    <location>
        <begin position="114"/>
        <end position="137"/>
    </location>
</feature>
<dbReference type="NCBIfam" id="TIGR02737">
    <property type="entry name" value="caa3_CtaG"/>
    <property type="match status" value="1"/>
</dbReference>
<keyword evidence="4 6" id="KW-1133">Transmembrane helix</keyword>
<reference evidence="7 8" key="1">
    <citation type="journal article" date="2018" name="Int. J. Syst. Evol. Microbiol.">
        <title>Planococcus salinus sp. nov., a moderately halophilic bacterium isolated from a saline-alkali soil.</title>
        <authorList>
            <person name="Gan L."/>
        </authorList>
    </citation>
    <scope>NUCLEOTIDE SEQUENCE [LARGE SCALE GENOMIC DNA]</scope>
    <source>
        <strain evidence="7 8">LCB217</strain>
    </source>
</reference>
<dbReference type="InterPro" id="IPR014108">
    <property type="entry name" value="Caa3-assmbl_CtaG"/>
</dbReference>
<organism evidence="7 8">
    <name type="scientific">Planococcus salinus</name>
    <dbReference type="NCBI Taxonomy" id="1848460"/>
    <lineage>
        <taxon>Bacteria</taxon>
        <taxon>Bacillati</taxon>
        <taxon>Bacillota</taxon>
        <taxon>Bacilli</taxon>
        <taxon>Bacillales</taxon>
        <taxon>Caryophanaceae</taxon>
        <taxon>Planococcus</taxon>
    </lineage>
</organism>
<keyword evidence="3 6" id="KW-0812">Transmembrane</keyword>
<dbReference type="EMBL" id="RIAX01000002">
    <property type="protein sequence ID" value="RNF40705.1"/>
    <property type="molecule type" value="Genomic_DNA"/>
</dbReference>
<evidence type="ECO:0000256" key="3">
    <source>
        <dbReference type="ARBA" id="ARBA00022692"/>
    </source>
</evidence>
<name>A0A3M8PAG3_9BACL</name>
<feature type="transmembrane region" description="Helical" evidence="6">
    <location>
        <begin position="79"/>
        <end position="102"/>
    </location>
</feature>
<feature type="transmembrane region" description="Helical" evidence="6">
    <location>
        <begin position="6"/>
        <end position="29"/>
    </location>
</feature>
<feature type="transmembrane region" description="Helical" evidence="6">
    <location>
        <begin position="49"/>
        <end position="67"/>
    </location>
</feature>
<dbReference type="Proteomes" id="UP000275473">
    <property type="component" value="Unassembled WGS sequence"/>
</dbReference>
<dbReference type="GO" id="GO:0005886">
    <property type="term" value="C:plasma membrane"/>
    <property type="evidence" value="ECO:0007669"/>
    <property type="project" value="UniProtKB-SubCell"/>
</dbReference>
<evidence type="ECO:0000256" key="5">
    <source>
        <dbReference type="ARBA" id="ARBA00023136"/>
    </source>
</evidence>
<proteinExistence type="predicted"/>
<dbReference type="RefSeq" id="WP_123164404.1">
    <property type="nucleotide sequence ID" value="NZ_RIAX01000002.1"/>
</dbReference>
<evidence type="ECO:0000256" key="2">
    <source>
        <dbReference type="ARBA" id="ARBA00022475"/>
    </source>
</evidence>
<evidence type="ECO:0000313" key="8">
    <source>
        <dbReference type="Proteomes" id="UP000275473"/>
    </source>
</evidence>
<protein>
    <submittedName>
        <fullName evidence="7">Cytochrome c oxidase assembly factor CtaG</fullName>
    </submittedName>
</protein>
<gene>
    <name evidence="7" type="primary">ctaG</name>
    <name evidence="7" type="ORF">EEX84_04585</name>
</gene>
<sequence length="308" mass="35562">MPISIFGFQALWSPVYLGILVFITILYFLVTVKWRDKFKNSEPLKSKEAIFFVTAMVLLYAIKGAPLDLLGHILFSVHMLQMGLLLLLIPPFFIMGIPTWLWRKIIDLPIVKPLFTFFTRPLFILILFSIIFSFYHIPMVFDFVKSSMVLHALVNIILFVSAILYWWPVSNNLEGTFKFHGLKKIGYLFGLSVLMTPACALIIFSDTPFYETYTNGEAWLQAMALCVPMGTLSQLNLTGPELFTSMSTIEDQRTGGIVMKVLQEAIFTGFLWFFFYEWFKNEQNNADEITAKAILDRKEMAYHRHNPQ</sequence>
<keyword evidence="8" id="KW-1185">Reference proteome</keyword>
<feature type="transmembrane region" description="Helical" evidence="6">
    <location>
        <begin position="187"/>
        <end position="206"/>
    </location>
</feature>
<comment type="subcellular location">
    <subcellularLocation>
        <location evidence="1">Cell membrane</location>
        <topology evidence="1">Multi-pass membrane protein</topology>
    </subcellularLocation>
</comment>
<keyword evidence="5 6" id="KW-0472">Membrane</keyword>
<evidence type="ECO:0000256" key="1">
    <source>
        <dbReference type="ARBA" id="ARBA00004651"/>
    </source>
</evidence>
<evidence type="ECO:0000256" key="4">
    <source>
        <dbReference type="ARBA" id="ARBA00022989"/>
    </source>
</evidence>
<evidence type="ECO:0000313" key="7">
    <source>
        <dbReference type="EMBL" id="RNF40705.1"/>
    </source>
</evidence>
<dbReference type="AlphaFoldDB" id="A0A3M8PAG3"/>
<comment type="caution">
    <text evidence="7">The sequence shown here is derived from an EMBL/GenBank/DDBJ whole genome shotgun (WGS) entry which is preliminary data.</text>
</comment>
<keyword evidence="2" id="KW-1003">Cell membrane</keyword>
<dbReference type="OrthoDB" id="128422at2"/>
<feature type="transmembrane region" description="Helical" evidence="6">
    <location>
        <begin position="257"/>
        <end position="275"/>
    </location>
</feature>